<evidence type="ECO:0000256" key="9">
    <source>
        <dbReference type="RuleBase" id="RU231113"/>
    </source>
</evidence>
<keyword evidence="8" id="KW-1015">Disulfide bond</keyword>
<evidence type="ECO:0000259" key="11">
    <source>
        <dbReference type="Pfam" id="PF13841"/>
    </source>
</evidence>
<dbReference type="AlphaFoldDB" id="A0A2J8VIG5"/>
<name>A0A2J8VIG5_PONAB</name>
<comment type="caution">
    <text evidence="12">The sequence shown here is derived from an EMBL/GenBank/DDBJ whole genome shotgun (WGS) entry which is preliminary data.</text>
</comment>
<evidence type="ECO:0000313" key="12">
    <source>
        <dbReference type="EMBL" id="PNJ57306.1"/>
    </source>
</evidence>
<evidence type="ECO:0000256" key="4">
    <source>
        <dbReference type="ARBA" id="ARBA00022529"/>
    </source>
</evidence>
<evidence type="ECO:0000256" key="1">
    <source>
        <dbReference type="ARBA" id="ARBA00004613"/>
    </source>
</evidence>
<dbReference type="GO" id="GO:0050829">
    <property type="term" value="P:defense response to Gram-negative bacterium"/>
    <property type="evidence" value="ECO:0007669"/>
    <property type="project" value="UniProtKB-ARBA"/>
</dbReference>
<dbReference type="InterPro" id="IPR025933">
    <property type="entry name" value="Beta_defensin_dom"/>
</dbReference>
<evidence type="ECO:0000256" key="6">
    <source>
        <dbReference type="ARBA" id="ARBA00022940"/>
    </source>
</evidence>
<evidence type="ECO:0000256" key="7">
    <source>
        <dbReference type="ARBA" id="ARBA00023022"/>
    </source>
</evidence>
<keyword evidence="3 9" id="KW-0964">Secreted</keyword>
<evidence type="ECO:0000256" key="8">
    <source>
        <dbReference type="ARBA" id="ARBA00023157"/>
    </source>
</evidence>
<evidence type="ECO:0000256" key="5">
    <source>
        <dbReference type="ARBA" id="ARBA00022729"/>
    </source>
</evidence>
<keyword evidence="7 9" id="KW-0044">Antibiotic</keyword>
<dbReference type="Pfam" id="PF13841">
    <property type="entry name" value="Defensin_beta_2"/>
    <property type="match status" value="1"/>
</dbReference>
<protein>
    <recommendedName>
        <fullName evidence="9">Beta-defensin</fullName>
    </recommendedName>
</protein>
<evidence type="ECO:0000256" key="2">
    <source>
        <dbReference type="ARBA" id="ARBA00007371"/>
    </source>
</evidence>
<gene>
    <name evidence="12" type="ORF">CR201_G0018489</name>
</gene>
<reference evidence="12" key="1">
    <citation type="submission" date="2017-12" db="EMBL/GenBank/DDBJ databases">
        <title>High-resolution comparative analysis of great ape genomes.</title>
        <authorList>
            <person name="Pollen A."/>
            <person name="Hastie A."/>
            <person name="Hormozdiari F."/>
            <person name="Dougherty M."/>
            <person name="Liu R."/>
            <person name="Chaisson M."/>
            <person name="Hoppe E."/>
            <person name="Hill C."/>
            <person name="Pang A."/>
            <person name="Hillier L."/>
            <person name="Baker C."/>
            <person name="Armstrong J."/>
            <person name="Shendure J."/>
            <person name="Paten B."/>
            <person name="Wilson R."/>
            <person name="Chao H."/>
            <person name="Schneider V."/>
            <person name="Ventura M."/>
            <person name="Kronenberg Z."/>
            <person name="Murali S."/>
            <person name="Gordon D."/>
            <person name="Cantsilieris S."/>
            <person name="Munson K."/>
            <person name="Nelson B."/>
            <person name="Raja A."/>
            <person name="Underwood J."/>
            <person name="Diekhans M."/>
            <person name="Fiddes I."/>
            <person name="Haussler D."/>
            <person name="Eichler E."/>
        </authorList>
    </citation>
    <scope>NUCLEOTIDE SEQUENCE [LARGE SCALE GENOMIC DNA]</scope>
    <source>
        <strain evidence="12">Susie</strain>
    </source>
</reference>
<dbReference type="GO" id="GO:0045087">
    <property type="term" value="P:innate immune response"/>
    <property type="evidence" value="ECO:0007669"/>
    <property type="project" value="InterPro"/>
</dbReference>
<feature type="non-terminal residue" evidence="12">
    <location>
        <position position="1"/>
    </location>
</feature>
<comment type="similarity">
    <text evidence="2 9">Belongs to the beta-defensin family.</text>
</comment>
<dbReference type="InterPro" id="IPR050544">
    <property type="entry name" value="Beta-defensin"/>
</dbReference>
<proteinExistence type="inferred from homology"/>
<dbReference type="PANTHER" id="PTHR15001">
    <property type="entry name" value="BETA-DEFENSIN 123-RELATED"/>
    <property type="match status" value="1"/>
</dbReference>
<feature type="compositionally biased region" description="Polar residues" evidence="10">
    <location>
        <begin position="129"/>
        <end position="161"/>
    </location>
</feature>
<keyword evidence="5" id="KW-0732">Signal</keyword>
<comment type="function">
    <text evidence="9">Has antibacterial activity.</text>
</comment>
<keyword evidence="4 9" id="KW-0929">Antimicrobial</keyword>
<feature type="region of interest" description="Disordered" evidence="10">
    <location>
        <begin position="90"/>
        <end position="173"/>
    </location>
</feature>
<comment type="subcellular location">
    <subcellularLocation>
        <location evidence="1 9">Secreted</location>
    </subcellularLocation>
</comment>
<organism evidence="12">
    <name type="scientific">Pongo abelii</name>
    <name type="common">Sumatran orangutan</name>
    <name type="synonym">Pongo pygmaeus abelii</name>
    <dbReference type="NCBI Taxonomy" id="9601"/>
    <lineage>
        <taxon>Eukaryota</taxon>
        <taxon>Metazoa</taxon>
        <taxon>Chordata</taxon>
        <taxon>Craniata</taxon>
        <taxon>Vertebrata</taxon>
        <taxon>Euteleostomi</taxon>
        <taxon>Mammalia</taxon>
        <taxon>Eutheria</taxon>
        <taxon>Euarchontoglires</taxon>
        <taxon>Primates</taxon>
        <taxon>Haplorrhini</taxon>
        <taxon>Catarrhini</taxon>
        <taxon>Hominidae</taxon>
        <taxon>Pongo</taxon>
    </lineage>
</organism>
<dbReference type="PANTHER" id="PTHR15001:SF12">
    <property type="entry name" value="BETA-DEFENSIN 125"/>
    <property type="match status" value="1"/>
</dbReference>
<sequence>SFEPQKCWKNNIGHCRRRCLDTERYILLCRNKLSCCISIIISHEYTRRPAFPVIHLEDITFDYSDVDSFTGSPVSMLNDLITFDTTKFGETITPKTNTPETTMPPSETTSSKTTMPPSETTTSKATMPPSETATSKTTMPPFETTASKTTMPPSETATSETMPPPSQAALTHN</sequence>
<accession>A0A2J8VIG5</accession>
<dbReference type="Gene3D" id="3.10.360.10">
    <property type="entry name" value="Antimicrobial Peptide, Beta-defensin 2, Chain A"/>
    <property type="match status" value="1"/>
</dbReference>
<evidence type="ECO:0000256" key="10">
    <source>
        <dbReference type="SAM" id="MobiDB-lite"/>
    </source>
</evidence>
<keyword evidence="6 9" id="KW-0211">Defensin</keyword>
<evidence type="ECO:0000256" key="3">
    <source>
        <dbReference type="ARBA" id="ARBA00022525"/>
    </source>
</evidence>
<dbReference type="GO" id="GO:0005576">
    <property type="term" value="C:extracellular region"/>
    <property type="evidence" value="ECO:0007669"/>
    <property type="project" value="UniProtKB-SubCell"/>
</dbReference>
<dbReference type="EMBL" id="NDHI03003419">
    <property type="protein sequence ID" value="PNJ57306.1"/>
    <property type="molecule type" value="Genomic_DNA"/>
</dbReference>
<feature type="domain" description="Beta-defensin" evidence="11">
    <location>
        <begin position="6"/>
        <end position="36"/>
    </location>
</feature>
<feature type="compositionally biased region" description="Low complexity" evidence="10">
    <location>
        <begin position="91"/>
        <end position="124"/>
    </location>
</feature>
<dbReference type="STRING" id="9601.ENSPPYP00000012150"/>